<comment type="subcellular location">
    <subcellularLocation>
        <location evidence="1">Membrane</location>
        <topology evidence="1">Multi-pass membrane protein</topology>
    </subcellularLocation>
</comment>
<evidence type="ECO:0000313" key="11">
    <source>
        <dbReference type="Proteomes" id="UP001320420"/>
    </source>
</evidence>
<keyword evidence="3" id="KW-0813">Transport</keyword>
<feature type="transmembrane region" description="Helical" evidence="9">
    <location>
        <begin position="583"/>
        <end position="603"/>
    </location>
</feature>
<keyword evidence="5" id="KW-0571">Peptide transport</keyword>
<evidence type="ECO:0000256" key="2">
    <source>
        <dbReference type="ARBA" id="ARBA00008807"/>
    </source>
</evidence>
<dbReference type="GO" id="GO:0035673">
    <property type="term" value="F:oligopeptide transmembrane transporter activity"/>
    <property type="evidence" value="ECO:0007669"/>
    <property type="project" value="InterPro"/>
</dbReference>
<dbReference type="Pfam" id="PF03169">
    <property type="entry name" value="OPT"/>
    <property type="match status" value="1"/>
</dbReference>
<evidence type="ECO:0000256" key="6">
    <source>
        <dbReference type="ARBA" id="ARBA00022927"/>
    </source>
</evidence>
<dbReference type="AlphaFoldDB" id="A0AAN9U5L5"/>
<evidence type="ECO:0000256" key="7">
    <source>
        <dbReference type="ARBA" id="ARBA00022989"/>
    </source>
</evidence>
<accession>A0AAN9U5L5</accession>
<feature type="transmembrane region" description="Helical" evidence="9">
    <location>
        <begin position="653"/>
        <end position="670"/>
    </location>
</feature>
<dbReference type="GO" id="GO:0016020">
    <property type="term" value="C:membrane"/>
    <property type="evidence" value="ECO:0007669"/>
    <property type="project" value="UniProtKB-SubCell"/>
</dbReference>
<reference evidence="10 11" key="1">
    <citation type="submission" date="2024-02" db="EMBL/GenBank/DDBJ databases">
        <title>De novo assembly and annotation of 12 fungi associated with fruit tree decline syndrome in Ontario, Canada.</title>
        <authorList>
            <person name="Sulman M."/>
            <person name="Ellouze W."/>
            <person name="Ilyukhin E."/>
        </authorList>
    </citation>
    <scope>NUCLEOTIDE SEQUENCE [LARGE SCALE GENOMIC DNA]</scope>
    <source>
        <strain evidence="10 11">M11/M66-122</strain>
    </source>
</reference>
<keyword evidence="8 9" id="KW-0472">Membrane</keyword>
<gene>
    <name evidence="10" type="primary">OPT6</name>
    <name evidence="10" type="ORF">SLS62_011385</name>
</gene>
<dbReference type="EMBL" id="JAKJXP020000205">
    <property type="protein sequence ID" value="KAK7738441.1"/>
    <property type="molecule type" value="Genomic_DNA"/>
</dbReference>
<feature type="transmembrane region" description="Helical" evidence="9">
    <location>
        <begin position="321"/>
        <end position="340"/>
    </location>
</feature>
<feature type="transmembrane region" description="Helical" evidence="9">
    <location>
        <begin position="151"/>
        <end position="173"/>
    </location>
</feature>
<comment type="similarity">
    <text evidence="2">Belongs to the oligopeptide OPT transporter family.</text>
</comment>
<keyword evidence="7 9" id="KW-1133">Transmembrane helix</keyword>
<name>A0AAN9U5L5_9PEZI</name>
<evidence type="ECO:0000256" key="5">
    <source>
        <dbReference type="ARBA" id="ARBA00022856"/>
    </source>
</evidence>
<evidence type="ECO:0000256" key="1">
    <source>
        <dbReference type="ARBA" id="ARBA00004141"/>
    </source>
</evidence>
<dbReference type="InterPro" id="IPR004813">
    <property type="entry name" value="OPT"/>
</dbReference>
<evidence type="ECO:0000256" key="9">
    <source>
        <dbReference type="SAM" id="Phobius"/>
    </source>
</evidence>
<feature type="transmembrane region" description="Helical" evidence="9">
    <location>
        <begin position="728"/>
        <end position="744"/>
    </location>
</feature>
<keyword evidence="6" id="KW-0653">Protein transport</keyword>
<organism evidence="10 11">
    <name type="scientific">Diatrype stigma</name>
    <dbReference type="NCBI Taxonomy" id="117547"/>
    <lineage>
        <taxon>Eukaryota</taxon>
        <taxon>Fungi</taxon>
        <taxon>Dikarya</taxon>
        <taxon>Ascomycota</taxon>
        <taxon>Pezizomycotina</taxon>
        <taxon>Sordariomycetes</taxon>
        <taxon>Xylariomycetidae</taxon>
        <taxon>Xylariales</taxon>
        <taxon>Diatrypaceae</taxon>
        <taxon>Diatrype</taxon>
    </lineage>
</organism>
<sequence length="828" mass="93032">MARILGWYTSKKSEGQGDLTASGDDEYILDKIALMTEQQAIEILTKAIDHHKDDPNFPAERLRDLKLLIEQPDCHSLDLTDHGLRLRIEAAIIHYHSPYPEVRSVTTPNDDTSIPVETLRAYVLGLLFMGGCTAVNTFFSPRQPAISISAVVMQILVAPCGMFLARVVPAWDITIFGTRYPLNPGPWSYKEQVFATIIFTVSNTPGSTYYVYLVQRLPQYLGNSWVTFGYEITLALSVQLLGIGFAGLLRRFVVYPATALFPKVFPTLALNRALVMPEKQDETINGWKFSRYRFFVICTTLMFVWFWVPNFLFQALRSFNWMTWIAPENFALGMITGFWGGMGFNPVATFDWNVSGSGSLVTPFFSTVQHNEAFANDGTRYNVTRIISKNGDGADQEAYRAYGPPFFSGANIFGQGAWFAWYPMTLTSVSIQHWDLLKSSAVEMYRGFVNRKSVYENYHDPHTRMMAAYPEVPDWWFACILILSLTLGIVALAVWPLSVPIWSLFAVIGISAVMLIPSVLLLASANVTVGFNVLFQMLGGVWFAGNPEALIIVTAFGQTFNPQAENYIADQKMGHYAKIPPRAVFRGQVIAVVCNCFIFVGMLDWMVTNFDEGTLCRWDNPQHFVCTDAVLVFASAIEYGAFGVRNMFELYPILPWCFLAGAVVGTAWGFGRRYGPGIRKNARLQLSNGIGGYLETYLFGPMSWLKWFDPAVFWSGALQWTGGNNLSYATNGLYLSFIFMYFIKRRYMAWWRKYNYLIEAGFGVGVAISAIIQTFALSFPGIEVDWWGNSVSTAGLDYQAYNQNATLLSVPKGGYFGPSPDDYPMKFS</sequence>
<protein>
    <submittedName>
        <fullName evidence="10">Oligopeptide transporter 6</fullName>
    </submittedName>
</protein>
<dbReference type="GO" id="GO:0015031">
    <property type="term" value="P:protein transport"/>
    <property type="evidence" value="ECO:0007669"/>
    <property type="project" value="UniProtKB-KW"/>
</dbReference>
<feature type="transmembrane region" description="Helical" evidence="9">
    <location>
        <begin position="501"/>
        <end position="523"/>
    </location>
</feature>
<keyword evidence="4 9" id="KW-0812">Transmembrane</keyword>
<feature type="transmembrane region" description="Helical" evidence="9">
    <location>
        <begin position="475"/>
        <end position="495"/>
    </location>
</feature>
<dbReference type="Proteomes" id="UP001320420">
    <property type="component" value="Unassembled WGS sequence"/>
</dbReference>
<evidence type="ECO:0000256" key="3">
    <source>
        <dbReference type="ARBA" id="ARBA00022448"/>
    </source>
</evidence>
<dbReference type="PANTHER" id="PTHR22601">
    <property type="entry name" value="ISP4 LIKE PROTEIN"/>
    <property type="match status" value="1"/>
</dbReference>
<evidence type="ECO:0000256" key="8">
    <source>
        <dbReference type="ARBA" id="ARBA00023136"/>
    </source>
</evidence>
<feature type="transmembrane region" description="Helical" evidence="9">
    <location>
        <begin position="690"/>
        <end position="708"/>
    </location>
</feature>
<evidence type="ECO:0000256" key="4">
    <source>
        <dbReference type="ARBA" id="ARBA00022692"/>
    </source>
</evidence>
<feature type="transmembrane region" description="Helical" evidence="9">
    <location>
        <begin position="292"/>
        <end position="309"/>
    </location>
</feature>
<evidence type="ECO:0000313" key="10">
    <source>
        <dbReference type="EMBL" id="KAK7738441.1"/>
    </source>
</evidence>
<proteinExistence type="inferred from homology"/>
<keyword evidence="11" id="KW-1185">Reference proteome</keyword>
<comment type="caution">
    <text evidence="10">The sequence shown here is derived from an EMBL/GenBank/DDBJ whole genome shotgun (WGS) entry which is preliminary data.</text>
</comment>
<feature type="transmembrane region" description="Helical" evidence="9">
    <location>
        <begin position="756"/>
        <end position="779"/>
    </location>
</feature>
<feature type="transmembrane region" description="Helical" evidence="9">
    <location>
        <begin position="225"/>
        <end position="246"/>
    </location>
</feature>
<feature type="transmembrane region" description="Helical" evidence="9">
    <location>
        <begin position="193"/>
        <end position="213"/>
    </location>
</feature>
<feature type="transmembrane region" description="Helical" evidence="9">
    <location>
        <begin position="252"/>
        <end position="271"/>
    </location>
</feature>
<dbReference type="InterPro" id="IPR004648">
    <property type="entry name" value="Oligpept_transpt"/>
</dbReference>
<feature type="transmembrane region" description="Helical" evidence="9">
    <location>
        <begin position="119"/>
        <end position="139"/>
    </location>
</feature>
<dbReference type="NCBIfam" id="TIGR00728">
    <property type="entry name" value="OPT_sfam"/>
    <property type="match status" value="1"/>
</dbReference>